<organism evidence="1 2">
    <name type="scientific">Athelia psychrophila</name>
    <dbReference type="NCBI Taxonomy" id="1759441"/>
    <lineage>
        <taxon>Eukaryota</taxon>
        <taxon>Fungi</taxon>
        <taxon>Dikarya</taxon>
        <taxon>Basidiomycota</taxon>
        <taxon>Agaricomycotina</taxon>
        <taxon>Agaricomycetes</taxon>
        <taxon>Agaricomycetidae</taxon>
        <taxon>Atheliales</taxon>
        <taxon>Atheliaceae</taxon>
        <taxon>Athelia</taxon>
    </lineage>
</organism>
<protein>
    <submittedName>
        <fullName evidence="1">Uncharacterized protein</fullName>
    </submittedName>
</protein>
<accession>A0A166EX59</accession>
<proteinExistence type="predicted"/>
<gene>
    <name evidence="1" type="ORF">FIBSPDRAFT_958232</name>
</gene>
<evidence type="ECO:0000313" key="2">
    <source>
        <dbReference type="Proteomes" id="UP000076532"/>
    </source>
</evidence>
<dbReference type="AlphaFoldDB" id="A0A166EX59"/>
<evidence type="ECO:0000313" key="1">
    <source>
        <dbReference type="EMBL" id="KZP16206.1"/>
    </source>
</evidence>
<sequence length="99" mass="11058">MPQHLPAPRQSHEAPSLQFLHPVRAIAIGDSSSFAQLLVGSRPARIVHESWAAEQPSSVQLLRPRQFFDRLKPPPDVASLSSLVVHSTLEWTPFMTWSP</sequence>
<reference evidence="1 2" key="1">
    <citation type="journal article" date="2016" name="Mol. Biol. Evol.">
        <title>Comparative Genomics of Early-Diverging Mushroom-Forming Fungi Provides Insights into the Origins of Lignocellulose Decay Capabilities.</title>
        <authorList>
            <person name="Nagy L.G."/>
            <person name="Riley R."/>
            <person name="Tritt A."/>
            <person name="Adam C."/>
            <person name="Daum C."/>
            <person name="Floudas D."/>
            <person name="Sun H."/>
            <person name="Yadav J.S."/>
            <person name="Pangilinan J."/>
            <person name="Larsson K.H."/>
            <person name="Matsuura K."/>
            <person name="Barry K."/>
            <person name="Labutti K."/>
            <person name="Kuo R."/>
            <person name="Ohm R.A."/>
            <person name="Bhattacharya S.S."/>
            <person name="Shirouzu T."/>
            <person name="Yoshinaga Y."/>
            <person name="Martin F.M."/>
            <person name="Grigoriev I.V."/>
            <person name="Hibbett D.S."/>
        </authorList>
    </citation>
    <scope>NUCLEOTIDE SEQUENCE [LARGE SCALE GENOMIC DNA]</scope>
    <source>
        <strain evidence="1 2">CBS 109695</strain>
    </source>
</reference>
<keyword evidence="2" id="KW-1185">Reference proteome</keyword>
<dbReference type="EMBL" id="KV417596">
    <property type="protein sequence ID" value="KZP16206.1"/>
    <property type="molecule type" value="Genomic_DNA"/>
</dbReference>
<dbReference type="Proteomes" id="UP000076532">
    <property type="component" value="Unassembled WGS sequence"/>
</dbReference>
<name>A0A166EX59_9AGAM</name>